<name>A0A2A5QYV5_9EURY</name>
<evidence type="ECO:0000313" key="1">
    <source>
        <dbReference type="EMBL" id="PCR92002.1"/>
    </source>
</evidence>
<evidence type="ECO:0000313" key="2">
    <source>
        <dbReference type="Proteomes" id="UP000219689"/>
    </source>
</evidence>
<dbReference type="OrthoDB" id="333785at2157"/>
<dbReference type="AlphaFoldDB" id="A0A2A5QYV5"/>
<accession>A0A2A5QYV5</accession>
<dbReference type="EMBL" id="NXNI01000001">
    <property type="protein sequence ID" value="PCR92002.1"/>
    <property type="molecule type" value="Genomic_DNA"/>
</dbReference>
<sequence>MPLESEPDTDPPTCSRCEIEMEHRAEGATRTVPVIGDEVEYQQFGCPECGQGARFERRDRDETWSRTVAARDE</sequence>
<reference evidence="1 2" key="1">
    <citation type="submission" date="2017-09" db="EMBL/GenBank/DDBJ databases">
        <title>Genome sequences of Natrinema ejinorence JCM 13890T.</title>
        <authorList>
            <person name="Roh S.W."/>
            <person name="Kim Y.B."/>
            <person name="Kim J.Y."/>
        </authorList>
    </citation>
    <scope>NUCLEOTIDE SEQUENCE [LARGE SCALE GENOMIC DNA]</scope>
    <source>
        <strain evidence="1 2">JCM 13890</strain>
    </source>
</reference>
<organism evidence="1 2">
    <name type="scientific">Natrinema ejinorense</name>
    <dbReference type="NCBI Taxonomy" id="373386"/>
    <lineage>
        <taxon>Archaea</taxon>
        <taxon>Methanobacteriati</taxon>
        <taxon>Methanobacteriota</taxon>
        <taxon>Stenosarchaea group</taxon>
        <taxon>Halobacteria</taxon>
        <taxon>Halobacteriales</taxon>
        <taxon>Natrialbaceae</taxon>
        <taxon>Natrinema</taxon>
    </lineage>
</organism>
<dbReference type="Proteomes" id="UP000219689">
    <property type="component" value="Unassembled WGS sequence"/>
</dbReference>
<keyword evidence="2" id="KW-1185">Reference proteome</keyword>
<protein>
    <submittedName>
        <fullName evidence="1">Uncharacterized protein</fullName>
    </submittedName>
</protein>
<gene>
    <name evidence="1" type="ORF">CP557_16615</name>
</gene>
<proteinExistence type="predicted"/>
<comment type="caution">
    <text evidence="1">The sequence shown here is derived from an EMBL/GenBank/DDBJ whole genome shotgun (WGS) entry which is preliminary data.</text>
</comment>